<evidence type="ECO:0000256" key="8">
    <source>
        <dbReference type="SAM" id="MobiDB-lite"/>
    </source>
</evidence>
<protein>
    <recommendedName>
        <fullName evidence="7">Sec-independent protein translocase protein TatC</fullName>
    </recommendedName>
</protein>
<organism evidence="9 10">
    <name type="scientific">Planosporangium thailandense</name>
    <dbReference type="NCBI Taxonomy" id="765197"/>
    <lineage>
        <taxon>Bacteria</taxon>
        <taxon>Bacillati</taxon>
        <taxon>Actinomycetota</taxon>
        <taxon>Actinomycetes</taxon>
        <taxon>Micromonosporales</taxon>
        <taxon>Micromonosporaceae</taxon>
        <taxon>Planosporangium</taxon>
    </lineage>
</organism>
<dbReference type="Proteomes" id="UP000722989">
    <property type="component" value="Unassembled WGS sequence"/>
</dbReference>
<keyword evidence="2 7" id="KW-0812">Transmembrane</keyword>
<dbReference type="PANTHER" id="PTHR30371:SF0">
    <property type="entry name" value="SEC-INDEPENDENT PROTEIN TRANSLOCASE PROTEIN TATC, CHLOROPLASTIC-RELATED"/>
    <property type="match status" value="1"/>
</dbReference>
<keyword evidence="6 7" id="KW-0472">Membrane</keyword>
<comment type="function">
    <text evidence="7">Part of the twin-arginine translocation (Tat) system that transports large folded proteins containing a characteristic twin-arginine motif in their signal peptide across membranes. Together with TatB, TatC is part of a receptor directly interacting with Tat signal peptides.</text>
</comment>
<dbReference type="PANTHER" id="PTHR30371">
    <property type="entry name" value="SEC-INDEPENDENT PROTEIN TRANSLOCASE PROTEIN TATC"/>
    <property type="match status" value="1"/>
</dbReference>
<dbReference type="HAMAP" id="MF_00902">
    <property type="entry name" value="TatC"/>
    <property type="match status" value="1"/>
</dbReference>
<feature type="region of interest" description="Disordered" evidence="8">
    <location>
        <begin position="295"/>
        <end position="326"/>
    </location>
</feature>
<feature type="transmembrane region" description="Helical" evidence="7">
    <location>
        <begin position="217"/>
        <end position="235"/>
    </location>
</feature>
<evidence type="ECO:0000256" key="1">
    <source>
        <dbReference type="ARBA" id="ARBA00004141"/>
    </source>
</evidence>
<proteinExistence type="inferred from homology"/>
<evidence type="ECO:0000313" key="9">
    <source>
        <dbReference type="EMBL" id="NJC72168.1"/>
    </source>
</evidence>
<dbReference type="Pfam" id="PF00902">
    <property type="entry name" value="TatC"/>
    <property type="match status" value="1"/>
</dbReference>
<comment type="similarity">
    <text evidence="7">Belongs to the TatC family.</text>
</comment>
<keyword evidence="3 7" id="KW-0653">Protein transport</keyword>
<dbReference type="RefSeq" id="WP_167927073.1">
    <property type="nucleotide sequence ID" value="NZ_JAATVY010000016.1"/>
</dbReference>
<sequence>MALPVRRKRQSQFDRAADGSMTLMEHLQELRSRLLKACLGVLAGFIISWFLLAKPVLSALNSPYCDLMRKMALDSSHHLPPDWKCPLQVLGPTDYFVLQMKVALWVALILAAPIWLYQLWAFIAPGLHRHERRWAYAFVGAAAPLFAGGAVLAFFVVTKGLEFLLSFTPSNVSTNLEVTRYVSFITNLMLLFGVALEFPLIVVLFNVTGMASARRLLGWWRVAVFLFFAFSAIATPTPDPFGMTALAMVLTALYFAAVGFAFLNDRRRSRRRRAEFGDVGDDEISPLEYAVDPIEAAGPIDTVPPAETPTPVTRPRPLDSGYDDFT</sequence>
<dbReference type="NCBIfam" id="TIGR00945">
    <property type="entry name" value="tatC"/>
    <property type="match status" value="1"/>
</dbReference>
<evidence type="ECO:0000256" key="6">
    <source>
        <dbReference type="ARBA" id="ARBA00023136"/>
    </source>
</evidence>
<accession>A0ABX0Y288</accession>
<evidence type="ECO:0000256" key="5">
    <source>
        <dbReference type="ARBA" id="ARBA00023010"/>
    </source>
</evidence>
<comment type="caution">
    <text evidence="9">The sequence shown here is derived from an EMBL/GenBank/DDBJ whole genome shotgun (WGS) entry which is preliminary data.</text>
</comment>
<comment type="subcellular location">
    <subcellularLocation>
        <location evidence="7">Cell membrane</location>
        <topology evidence="7">Multi-pass membrane protein</topology>
    </subcellularLocation>
    <subcellularLocation>
        <location evidence="1">Membrane</location>
        <topology evidence="1">Multi-pass membrane protein</topology>
    </subcellularLocation>
</comment>
<evidence type="ECO:0000256" key="2">
    <source>
        <dbReference type="ARBA" id="ARBA00022692"/>
    </source>
</evidence>
<dbReference type="PRINTS" id="PR01840">
    <property type="entry name" value="TATCFAMILY"/>
</dbReference>
<reference evidence="9 10" key="1">
    <citation type="submission" date="2020-03" db="EMBL/GenBank/DDBJ databases">
        <title>WGS of the type strain of Planosporangium spp.</title>
        <authorList>
            <person name="Thawai C."/>
        </authorList>
    </citation>
    <scope>NUCLEOTIDE SEQUENCE [LARGE SCALE GENOMIC DNA]</scope>
    <source>
        <strain evidence="9 10">TBRC 5610</strain>
    </source>
</reference>
<keyword evidence="7" id="KW-1003">Cell membrane</keyword>
<feature type="transmembrane region" description="Helical" evidence="7">
    <location>
        <begin position="135"/>
        <end position="161"/>
    </location>
</feature>
<evidence type="ECO:0000256" key="3">
    <source>
        <dbReference type="ARBA" id="ARBA00022927"/>
    </source>
</evidence>
<feature type="transmembrane region" description="Helical" evidence="7">
    <location>
        <begin position="181"/>
        <end position="205"/>
    </location>
</feature>
<feature type="transmembrane region" description="Helical" evidence="7">
    <location>
        <begin position="34"/>
        <end position="52"/>
    </location>
</feature>
<evidence type="ECO:0000313" key="10">
    <source>
        <dbReference type="Proteomes" id="UP000722989"/>
    </source>
</evidence>
<keyword evidence="10" id="KW-1185">Reference proteome</keyword>
<evidence type="ECO:0000256" key="7">
    <source>
        <dbReference type="HAMAP-Rule" id="MF_00902"/>
    </source>
</evidence>
<name>A0ABX0Y288_9ACTN</name>
<gene>
    <name evidence="7 9" type="primary">tatC</name>
    <name evidence="9" type="ORF">HC031_20960</name>
</gene>
<keyword evidence="4 7" id="KW-1133">Transmembrane helix</keyword>
<dbReference type="EMBL" id="JAATVY010000016">
    <property type="protein sequence ID" value="NJC72168.1"/>
    <property type="molecule type" value="Genomic_DNA"/>
</dbReference>
<keyword evidence="7" id="KW-0813">Transport</keyword>
<evidence type="ECO:0000256" key="4">
    <source>
        <dbReference type="ARBA" id="ARBA00022989"/>
    </source>
</evidence>
<comment type="subunit">
    <text evidence="7">The Tat system comprises two distinct complexes: a TatABC complex, containing multiple copies of TatA, TatB and TatC subunits, and a separate TatA complex, containing only TatA subunits. Substrates initially bind to the TatABC complex, which probably triggers association of the separate TatA complex to form the active translocon.</text>
</comment>
<feature type="transmembrane region" description="Helical" evidence="7">
    <location>
        <begin position="102"/>
        <end position="123"/>
    </location>
</feature>
<keyword evidence="5 7" id="KW-0811">Translocation</keyword>
<dbReference type="InterPro" id="IPR002033">
    <property type="entry name" value="TatC"/>
</dbReference>
<feature type="transmembrane region" description="Helical" evidence="7">
    <location>
        <begin position="241"/>
        <end position="263"/>
    </location>
</feature>